<comment type="caution">
    <text evidence="3">The sequence shown here is derived from an EMBL/GenBank/DDBJ whole genome shotgun (WGS) entry which is preliminary data.</text>
</comment>
<feature type="transmembrane region" description="Helical" evidence="2">
    <location>
        <begin position="29"/>
        <end position="48"/>
    </location>
</feature>
<feature type="compositionally biased region" description="Polar residues" evidence="1">
    <location>
        <begin position="403"/>
        <end position="417"/>
    </location>
</feature>
<organism evidence="3 4">
    <name type="scientific">Acipenser oxyrinchus oxyrinchus</name>
    <dbReference type="NCBI Taxonomy" id="40147"/>
    <lineage>
        <taxon>Eukaryota</taxon>
        <taxon>Metazoa</taxon>
        <taxon>Chordata</taxon>
        <taxon>Craniata</taxon>
        <taxon>Vertebrata</taxon>
        <taxon>Euteleostomi</taxon>
        <taxon>Actinopterygii</taxon>
        <taxon>Chondrostei</taxon>
        <taxon>Acipenseriformes</taxon>
        <taxon>Acipenseridae</taxon>
        <taxon>Acipenser</taxon>
    </lineage>
</organism>
<dbReference type="EMBL" id="JAGXEW010000016">
    <property type="protein sequence ID" value="KAK1162907.1"/>
    <property type="molecule type" value="Genomic_DNA"/>
</dbReference>
<feature type="transmembrane region" description="Helical" evidence="2">
    <location>
        <begin position="1144"/>
        <end position="1163"/>
    </location>
</feature>
<dbReference type="PANTHER" id="PTHR13219:SF6">
    <property type="entry name" value="TRANSMEMBRANE PROTEIN 94"/>
    <property type="match status" value="1"/>
</dbReference>
<evidence type="ECO:0000256" key="1">
    <source>
        <dbReference type="SAM" id="MobiDB-lite"/>
    </source>
</evidence>
<sequence>MKVIWDTSSEDVALWRLDFLLRSARWSSLHWPGALLMLLAALALIGCLESHKMELLNASALLLFLLLDLAVTGLQQKLKVEEIPSRVQSVINTLSVFLSQPEPELKDCYLNLFTPPSQSISVQWTYRDGRLVNLPVSLLVEGDIIALRPGQEAPASLRGIQEEEHVILDRGDVFCHFSSPPSPLGRERPRPHSLLCPHLFRVTRTPAIASVQKCLEMGSQRPITVLDNERFTAQTLLEEVVTPLVLAVLMIVNCTRYILGAPGIGPWQVTLLQLQVNGVLPLLPLTFPMLWLQVSAFGEAQVLTYLKTFSSSRLERCLETWRTYFRVLCGRSPALCHTTSLLHSLGSITVLCCVDKQGILSWPNPNTEKVLFFTRNPQPLKPGGWNSKKHVKTSDRSHKPVSKNPSTVGPQTNSSYSGSTVEVLSLSLDRQAPTCMQFDDSCWQRYATSLRPLGLCTVVGLCDPVSVATLWQLTDHLTNVALLKSRPSCLPVQMPWGMCELARVIGFSPSAKDPFQQQMSSAAYTLTSAQEGSPWQPQPVAMRKLPLTHIISLLIHDSNTGKLQLFSYGSADAVLEACSECWDGTDIQTLSSSDRSKVLDFYQRACIAGQCLALSFKPMFHALEPEINGKCIQLPRGMCHSYRDQEGKPKFECSAGEEDPLLSLDEQVFLGLVSTQYQARPEMVRLIAGLDSACIRFVYFSLEEEVKSKVFAEKMGLETGWNCHISLQSDRFPLDPEDFQDTVTLCSEREVDSEGGRLLSEGKWQAEKNGFLDGEGVCFIEDRNRAKLPKGIENVRPHLENIDNVPLLVPLFTDCTPETMCEMVEVMQEYGEVVCCLGSVLNFKNNAVFLQSDISIALDPLFPSCCWSSPGRSAPLVTSRAPQLFSVQLSSALCGLPCAIHLGQHDNTTIIRLIKQARHSSSGIRKCFLFLLQCQLSLVLIQILACLSQLPPPLGTADVLWLSCISFPILGISLLGKSPDNTIMEVATGKNLTFLPKKTQQFFIFYFLLKFGLTMCSYLACFGFMLHAFCMKTHPENGPRCHPYALLINSNETSPAWYGEYYNALLLAQKIIAFFMLLNGLCTSVSHVHRSSPLWRQSPLSNRWWCAAVIIAPSLQVLMAYVAYLLWRDPSSHLTSELSDVPAATWLLGFLWLLPLLFVNESIKLHEIRTRVRYLKRQKLQFDTKLGMNSPF</sequence>
<name>A0AAD8D665_ACIOX</name>
<dbReference type="SUPFAM" id="SSF81665">
    <property type="entry name" value="Calcium ATPase, transmembrane domain M"/>
    <property type="match status" value="1"/>
</dbReference>
<evidence type="ECO:0000313" key="4">
    <source>
        <dbReference type="Proteomes" id="UP001230051"/>
    </source>
</evidence>
<dbReference type="PANTHER" id="PTHR13219">
    <property type="entry name" value="TRANSMEMBRANE PROTEIN 94"/>
    <property type="match status" value="1"/>
</dbReference>
<feature type="transmembrane region" description="Helical" evidence="2">
    <location>
        <begin position="1003"/>
        <end position="1030"/>
    </location>
</feature>
<proteinExistence type="predicted"/>
<dbReference type="Gene3D" id="1.20.1110.10">
    <property type="entry name" value="Calcium-transporting ATPase, transmembrane domain"/>
    <property type="match status" value="1"/>
</dbReference>
<dbReference type="Proteomes" id="UP001230051">
    <property type="component" value="Unassembled WGS sequence"/>
</dbReference>
<evidence type="ECO:0000313" key="3">
    <source>
        <dbReference type="EMBL" id="KAK1162907.1"/>
    </source>
</evidence>
<keyword evidence="2" id="KW-1133">Transmembrane helix</keyword>
<dbReference type="AlphaFoldDB" id="A0AAD8D665"/>
<gene>
    <name evidence="3" type="primary">TMEM94</name>
    <name evidence="3" type="ORF">AOXY_G17895</name>
</gene>
<keyword evidence="4" id="KW-1185">Reference proteome</keyword>
<dbReference type="InterPro" id="IPR039720">
    <property type="entry name" value="TMEM94"/>
</dbReference>
<keyword evidence="2 3" id="KW-0812">Transmembrane</keyword>
<feature type="region of interest" description="Disordered" evidence="1">
    <location>
        <begin position="381"/>
        <end position="417"/>
    </location>
</feature>
<dbReference type="InterPro" id="IPR023298">
    <property type="entry name" value="ATPase_P-typ_TM_dom_sf"/>
</dbReference>
<keyword evidence="2" id="KW-0472">Membrane</keyword>
<feature type="transmembrane region" description="Helical" evidence="2">
    <location>
        <begin position="1104"/>
        <end position="1124"/>
    </location>
</feature>
<evidence type="ECO:0000256" key="2">
    <source>
        <dbReference type="SAM" id="Phobius"/>
    </source>
</evidence>
<reference evidence="3" key="1">
    <citation type="submission" date="2022-02" db="EMBL/GenBank/DDBJ databases">
        <title>Atlantic sturgeon de novo genome assembly.</title>
        <authorList>
            <person name="Stock M."/>
            <person name="Klopp C."/>
            <person name="Guiguen Y."/>
            <person name="Cabau C."/>
            <person name="Parinello H."/>
            <person name="Santidrian Yebra-Pimentel E."/>
            <person name="Kuhl H."/>
            <person name="Dirks R.P."/>
            <person name="Guessner J."/>
            <person name="Wuertz S."/>
            <person name="Du K."/>
            <person name="Schartl M."/>
        </authorList>
    </citation>
    <scope>NUCLEOTIDE SEQUENCE</scope>
    <source>
        <strain evidence="3">STURGEONOMICS-FGT-2020</strain>
        <tissue evidence="3">Whole blood</tissue>
    </source>
</reference>
<protein>
    <submittedName>
        <fullName evidence="3">Transmembrane protein 94-like</fullName>
    </submittedName>
</protein>
<feature type="transmembrane region" description="Helical" evidence="2">
    <location>
        <begin position="55"/>
        <end position="74"/>
    </location>
</feature>
<accession>A0AAD8D665</accession>